<proteinExistence type="predicted"/>
<dbReference type="Proteomes" id="UP000823521">
    <property type="component" value="Unassembled WGS sequence"/>
</dbReference>
<name>A0ABS3VPI5_MICEH</name>
<evidence type="ECO:0008006" key="4">
    <source>
        <dbReference type="Google" id="ProtNLM"/>
    </source>
</evidence>
<dbReference type="PANTHER" id="PTHR37031:SF2">
    <property type="entry name" value="PHOD-LIKE PHOSPHATASE METALLOPHOSPHATASE DOMAIN-CONTAINING PROTEIN"/>
    <property type="match status" value="1"/>
</dbReference>
<dbReference type="PANTHER" id="PTHR37031">
    <property type="entry name" value="METALLOPHOSPHATASE BINDING DOMAIN PROTEIN"/>
    <property type="match status" value="1"/>
</dbReference>
<protein>
    <recommendedName>
        <fullName evidence="4">Peptidoglycan binding domain-containing protein</fullName>
    </recommendedName>
</protein>
<dbReference type="EMBL" id="WVUH01000065">
    <property type="protein sequence ID" value="MBO4206406.1"/>
    <property type="molecule type" value="Genomic_DNA"/>
</dbReference>
<evidence type="ECO:0000256" key="1">
    <source>
        <dbReference type="SAM" id="MobiDB-lite"/>
    </source>
</evidence>
<dbReference type="Gene3D" id="3.60.21.70">
    <property type="entry name" value="PhoD-like phosphatase"/>
    <property type="match status" value="1"/>
</dbReference>
<reference evidence="2 3" key="1">
    <citation type="submission" date="2019-12" db="EMBL/GenBank/DDBJ databases">
        <title>Whole genome sequencing of endophytic Actinobacterium Micromonospora sp. MPMI6T.</title>
        <authorList>
            <person name="Evv R."/>
            <person name="Podile A.R."/>
        </authorList>
    </citation>
    <scope>NUCLEOTIDE SEQUENCE [LARGE SCALE GENOMIC DNA]</scope>
    <source>
        <strain evidence="2 3">MPMI6</strain>
    </source>
</reference>
<accession>A0ABS3VPI5</accession>
<keyword evidence="3" id="KW-1185">Reference proteome</keyword>
<sequence length="1450" mass="155384">MDSATTAPHVLCGPMVRRVDPGSVTVFVAVRSAGTVTLTVFEVGAAPAYDRGAQVATGSRSTVPLGGNLHVVAVTATGGGLLPGRLYGYDLAFDGGSGPWPSLFADGVVAADGATARGLLTYAGDPRAVGGAPAWPTFATPPADPGRLRLFHGSCRRPHGIGRDALVTLDPVIAAVAGDPDRRPHQLVLTGDQIYADNVADPLLSMVLGHDAVPAREGEPAVPARAGIADMLGMAPEPLPDGSTTPPLDRQFRPGTRAVTLSRDAKFTSGEADSHLMSLREWVCMYLLVWSDQLWPATFPRFEEVFPAETRILKEDRGPDGNVYDRILAGRHYVVTAQQKPIVDRYLRWQRQAIQLTGFRAGLVAVRRALANVPSYLVADDHEVTDDWNMTREFVTGAVVGSALGRRIVRNGMAAYAIFQVWGNDPQRFAAQGATGEPGRELLAATAAWLAAPSTAEDERMRTRLGLPTGIDPHGVPVRPAGALTYHFSVTWPRYQLLALDTRTWRQYPAGDGHPGGLLLADAPLNEMVSGGGVLGDDAVTVVAQPVALFGMPALEQLVQPVLAAFARYSADYQDSWVHSDAATHKFLGRLFSAAPAGPDGVRRRRIVMLGGDIHFGFAERIRYSATLPYACGPDPAHPYQGVNRTEGVVAGFVSSALRNESDETHYLHDFGYLPLLDLMPGLDLVGWANEAVAPPGQRFQAGQQVAVAADALTGWWVSGRPAVSDYDGLKLLSRPPEWHVQVRYVHHDEADPQVDRPGTPQPVRDPTGLPREQALAQYLAAARNLDGYLGKWGNGKEIVGYSNLGEITFDWPAGEGKSATQRLWWHLPGEERAAPLTAYKVDLSFGCSLTLTPPYGGFVLRYDDRDATAGGKARYDGADRPAEVVTEPWVARLQADLATLGFGAAQTPGRYDAATWWAVREFQTYARRDRVAHEPADATATRYSDRLVPVDVPEAERYLGPVSGVADLATQVAVRHWRDRRWRCPVVVEMWQVAGGTPQRLVTPNVWRADEEVPADQRLYSRVVTGRPANAGPAPAGHPELIPLGGWSSVPDLPQWAGPLVEPTVELLPEALLPPAAGQSTGPSLAGLVTATGSADPAVAERARRQLSTFKVLRAVAENSRPRSAGAWFDLLVAADEAILRLGPFGWPAHGPATAPVNLPLPVDMRAEPGVLWAWLAALRATDRDAYDALGGAAGLTAVPSFGRDGAGLLLPELRLSRARVAMSDSTGGAGEPVANLLELRDLRGWHWVHRFVLALRGHAGVRRSIWTFARQGLHDLLRTPWDAPAGAPSVPDVPGADGNPRRVRIGDLFTSERAVARLACWQAYRAYDLVGFGVPNAGEPDAQRLQPRAAAALRDVLTRARAAGPDFSGPPTGWTDAHETALLAAMDQVTGTDPVLAAALGAVAAWPTWPGGTAYQLPVSVLPADGRTLSAARGSLHLDLDDLPRVTP</sequence>
<gene>
    <name evidence="2" type="ORF">GSF22_10360</name>
</gene>
<comment type="caution">
    <text evidence="2">The sequence shown here is derived from an EMBL/GenBank/DDBJ whole genome shotgun (WGS) entry which is preliminary data.</text>
</comment>
<feature type="region of interest" description="Disordered" evidence="1">
    <location>
        <begin position="750"/>
        <end position="769"/>
    </location>
</feature>
<dbReference type="RefSeq" id="WP_208813304.1">
    <property type="nucleotide sequence ID" value="NZ_WVUH01000065.1"/>
</dbReference>
<organism evidence="2 3">
    <name type="scientific">Micromonospora echinofusca</name>
    <dbReference type="NCBI Taxonomy" id="47858"/>
    <lineage>
        <taxon>Bacteria</taxon>
        <taxon>Bacillati</taxon>
        <taxon>Actinomycetota</taxon>
        <taxon>Actinomycetes</taxon>
        <taxon>Micromonosporales</taxon>
        <taxon>Micromonosporaceae</taxon>
        <taxon>Micromonospora</taxon>
    </lineage>
</organism>
<dbReference type="InterPro" id="IPR038607">
    <property type="entry name" value="PhoD-like_sf"/>
</dbReference>
<evidence type="ECO:0000313" key="3">
    <source>
        <dbReference type="Proteomes" id="UP000823521"/>
    </source>
</evidence>
<evidence type="ECO:0000313" key="2">
    <source>
        <dbReference type="EMBL" id="MBO4206406.1"/>
    </source>
</evidence>